<reference evidence="1 2" key="1">
    <citation type="journal article" date="2019" name="Genome Biol. Evol.">
        <title>Insights into the evolution of the New World diploid cottons (Gossypium, subgenus Houzingenia) based on genome sequencing.</title>
        <authorList>
            <person name="Grover C.E."/>
            <person name="Arick M.A. 2nd"/>
            <person name="Thrash A."/>
            <person name="Conover J.L."/>
            <person name="Sanders W.S."/>
            <person name="Peterson D.G."/>
            <person name="Frelichowski J.E."/>
            <person name="Scheffler J.A."/>
            <person name="Scheffler B.E."/>
            <person name="Wendel J.F."/>
        </authorList>
    </citation>
    <scope>NUCLEOTIDE SEQUENCE [LARGE SCALE GENOMIC DNA]</scope>
    <source>
        <strain evidence="1">27</strain>
        <tissue evidence="1">Leaf</tissue>
    </source>
</reference>
<evidence type="ECO:0000313" key="2">
    <source>
        <dbReference type="Proteomes" id="UP000593561"/>
    </source>
</evidence>
<accession>A0A7J8R0Q2</accession>
<keyword evidence="2" id="KW-1185">Reference proteome</keyword>
<organism evidence="1 2">
    <name type="scientific">Gossypium davidsonii</name>
    <name type="common">Davidson's cotton</name>
    <name type="synonym">Gossypium klotzschianum subsp. davidsonii</name>
    <dbReference type="NCBI Taxonomy" id="34287"/>
    <lineage>
        <taxon>Eukaryota</taxon>
        <taxon>Viridiplantae</taxon>
        <taxon>Streptophyta</taxon>
        <taxon>Embryophyta</taxon>
        <taxon>Tracheophyta</taxon>
        <taxon>Spermatophyta</taxon>
        <taxon>Magnoliopsida</taxon>
        <taxon>eudicotyledons</taxon>
        <taxon>Gunneridae</taxon>
        <taxon>Pentapetalae</taxon>
        <taxon>rosids</taxon>
        <taxon>malvids</taxon>
        <taxon>Malvales</taxon>
        <taxon>Malvaceae</taxon>
        <taxon>Malvoideae</taxon>
        <taxon>Gossypium</taxon>
    </lineage>
</organism>
<dbReference type="AlphaFoldDB" id="A0A7J8R0Q2"/>
<proteinExistence type="predicted"/>
<evidence type="ECO:0000313" key="1">
    <source>
        <dbReference type="EMBL" id="MBA0607427.1"/>
    </source>
</evidence>
<comment type="caution">
    <text evidence="1">The sequence shown here is derived from an EMBL/GenBank/DDBJ whole genome shotgun (WGS) entry which is preliminary data.</text>
</comment>
<sequence length="117" mass="13646">MGIVATDDKAWTPSSGTFRSEFFEDVGNDIPEKNEEKNVRNDVHISDDVMSMVENSSGDESDDEREKKEILKRKECFNWLFVVASFSVQLYYEKYILKQPCMDSKQLGKAWIREIHD</sequence>
<name>A0A7J8R0Q2_GOSDV</name>
<gene>
    <name evidence="1" type="ORF">Godav_019730</name>
</gene>
<dbReference type="Proteomes" id="UP000593561">
    <property type="component" value="Unassembled WGS sequence"/>
</dbReference>
<feature type="non-terminal residue" evidence="1">
    <location>
        <position position="117"/>
    </location>
</feature>
<dbReference type="EMBL" id="JABFAC010000002">
    <property type="protein sequence ID" value="MBA0607427.1"/>
    <property type="molecule type" value="Genomic_DNA"/>
</dbReference>
<protein>
    <submittedName>
        <fullName evidence="1">Uncharacterized protein</fullName>
    </submittedName>
</protein>